<dbReference type="SUPFAM" id="SSF46785">
    <property type="entry name" value="Winged helix' DNA-binding domain"/>
    <property type="match status" value="1"/>
</dbReference>
<dbReference type="NCBIfam" id="TIGR00121">
    <property type="entry name" value="birA_ligase"/>
    <property type="match status" value="1"/>
</dbReference>
<dbReference type="PROSITE" id="PS00519">
    <property type="entry name" value="HTH_ASNC_1"/>
    <property type="match status" value="1"/>
</dbReference>
<dbReference type="InterPro" id="IPR004408">
    <property type="entry name" value="Biotin_CoA_COase_ligase"/>
</dbReference>
<organism evidence="3">
    <name type="scientific">marine metagenome</name>
    <dbReference type="NCBI Taxonomy" id="408172"/>
    <lineage>
        <taxon>unclassified sequences</taxon>
        <taxon>metagenomes</taxon>
        <taxon>ecological metagenomes</taxon>
    </lineage>
</organism>
<name>A0A382BS72_9ZZZZ</name>
<reference evidence="3" key="1">
    <citation type="submission" date="2018-05" db="EMBL/GenBank/DDBJ databases">
        <authorList>
            <person name="Lanie J.A."/>
            <person name="Ng W.-L."/>
            <person name="Kazmierczak K.M."/>
            <person name="Andrzejewski T.M."/>
            <person name="Davidsen T.M."/>
            <person name="Wayne K.J."/>
            <person name="Tettelin H."/>
            <person name="Glass J.I."/>
            <person name="Rusch D."/>
            <person name="Podicherti R."/>
            <person name="Tsui H.-C.T."/>
            <person name="Winkler M.E."/>
        </authorList>
    </citation>
    <scope>NUCLEOTIDE SEQUENCE</scope>
</reference>
<dbReference type="InterPro" id="IPR036390">
    <property type="entry name" value="WH_DNA-bd_sf"/>
</dbReference>
<dbReference type="SUPFAM" id="SSF55681">
    <property type="entry name" value="Class II aaRS and biotin synthetases"/>
    <property type="match status" value="1"/>
</dbReference>
<protein>
    <recommendedName>
        <fullName evidence="2">BPL/LPL catalytic domain-containing protein</fullName>
    </recommendedName>
</protein>
<dbReference type="PANTHER" id="PTHR12835">
    <property type="entry name" value="BIOTIN PROTEIN LIGASE"/>
    <property type="match status" value="1"/>
</dbReference>
<dbReference type="EMBL" id="UINC01030899">
    <property type="protein sequence ID" value="SVB16037.1"/>
    <property type="molecule type" value="Genomic_DNA"/>
</dbReference>
<evidence type="ECO:0000259" key="2">
    <source>
        <dbReference type="PROSITE" id="PS51733"/>
    </source>
</evidence>
<dbReference type="AlphaFoldDB" id="A0A382BS72"/>
<dbReference type="InterPro" id="IPR013196">
    <property type="entry name" value="HTH_11"/>
</dbReference>
<sequence>MDASAWVSGNDIAARLGVSAATARRRIRKLRVLGFDILSSPGQGYRLSEVLEFLDPGRLRDALAAAGLVTATRLEVMDTVESTSTRLLRWPGSDDLHGRACVTEYQSQGRGRRGRAWFGVPCRNIMLSVAWQLGRGPDRIHGLSLSLGLAVARRLKALGAQGVQLKWPNDVLCPRGKLAGILVDVLAGPGKACRVVVGLGINLLNPGSIEDLVGRQVADLSKLTENLPNRTDLAAVLLIDLAAALEAFDLRGFEGQASDWNRWDAYRGQVVCGRLEGSTIKGQALGVDELGAYRIRCKDRTVESLLAGEIIPVEAGFVDSVPC</sequence>
<dbReference type="Pfam" id="PF08279">
    <property type="entry name" value="HTH_11"/>
    <property type="match status" value="1"/>
</dbReference>
<dbReference type="GO" id="GO:0004077">
    <property type="term" value="F:biotin--[biotin carboxyl-carrier protein] ligase activity"/>
    <property type="evidence" value="ECO:0007669"/>
    <property type="project" value="InterPro"/>
</dbReference>
<dbReference type="Gene3D" id="3.30.930.10">
    <property type="entry name" value="Bira Bifunctional Protein, Domain 2"/>
    <property type="match status" value="1"/>
</dbReference>
<accession>A0A382BS72</accession>
<dbReference type="Pfam" id="PF03099">
    <property type="entry name" value="BPL_LplA_LipB"/>
    <property type="match status" value="1"/>
</dbReference>
<feature type="domain" description="BPL/LPL catalytic" evidence="2">
    <location>
        <begin position="66"/>
        <end position="249"/>
    </location>
</feature>
<proteinExistence type="predicted"/>
<dbReference type="PROSITE" id="PS51733">
    <property type="entry name" value="BPL_LPL_CATALYTIC"/>
    <property type="match status" value="1"/>
</dbReference>
<dbReference type="InterPro" id="IPR045864">
    <property type="entry name" value="aa-tRNA-synth_II/BPL/LPL"/>
</dbReference>
<dbReference type="GO" id="GO:0005737">
    <property type="term" value="C:cytoplasm"/>
    <property type="evidence" value="ECO:0007669"/>
    <property type="project" value="TreeGrafter"/>
</dbReference>
<dbReference type="Gene3D" id="1.10.10.10">
    <property type="entry name" value="Winged helix-like DNA-binding domain superfamily/Winged helix DNA-binding domain"/>
    <property type="match status" value="1"/>
</dbReference>
<gene>
    <name evidence="3" type="ORF">METZ01_LOCUS168891</name>
</gene>
<dbReference type="InterPro" id="IPR004143">
    <property type="entry name" value="BPL_LPL_catalytic"/>
</dbReference>
<dbReference type="CDD" id="cd16442">
    <property type="entry name" value="BPL"/>
    <property type="match status" value="1"/>
</dbReference>
<dbReference type="PANTHER" id="PTHR12835:SF5">
    <property type="entry name" value="BIOTIN--PROTEIN LIGASE"/>
    <property type="match status" value="1"/>
</dbReference>
<evidence type="ECO:0000313" key="3">
    <source>
        <dbReference type="EMBL" id="SVB16037.1"/>
    </source>
</evidence>
<evidence type="ECO:0000256" key="1">
    <source>
        <dbReference type="ARBA" id="ARBA00022598"/>
    </source>
</evidence>
<dbReference type="InterPro" id="IPR036388">
    <property type="entry name" value="WH-like_DNA-bd_sf"/>
</dbReference>
<dbReference type="InterPro" id="IPR019885">
    <property type="entry name" value="Tscrpt_reg_HTH_AsnC-type_CS"/>
</dbReference>
<keyword evidence="1" id="KW-0436">Ligase</keyword>